<reference evidence="6" key="2">
    <citation type="submission" date="2020-09" db="EMBL/GenBank/DDBJ databases">
        <authorList>
            <person name="Sun Q."/>
            <person name="Zhou Y."/>
        </authorList>
    </citation>
    <scope>NUCLEOTIDE SEQUENCE</scope>
    <source>
        <strain evidence="6">CGMCC 1.15179</strain>
    </source>
</reference>
<dbReference type="PROSITE" id="PS50949">
    <property type="entry name" value="HTH_GNTR"/>
    <property type="match status" value="1"/>
</dbReference>
<dbReference type="RefSeq" id="WP_188647642.1">
    <property type="nucleotide sequence ID" value="NZ_BMHQ01000006.1"/>
</dbReference>
<keyword evidence="3" id="KW-0804">Transcription</keyword>
<feature type="domain" description="HTH gntR-type" evidence="5">
    <location>
        <begin position="7"/>
        <end position="75"/>
    </location>
</feature>
<evidence type="ECO:0000256" key="2">
    <source>
        <dbReference type="ARBA" id="ARBA00023125"/>
    </source>
</evidence>
<organism evidence="6 7">
    <name type="scientific">Marinithermofilum abyssi</name>
    <dbReference type="NCBI Taxonomy" id="1571185"/>
    <lineage>
        <taxon>Bacteria</taxon>
        <taxon>Bacillati</taxon>
        <taxon>Bacillota</taxon>
        <taxon>Bacilli</taxon>
        <taxon>Bacillales</taxon>
        <taxon>Thermoactinomycetaceae</taxon>
        <taxon>Marinithermofilum</taxon>
    </lineage>
</organism>
<protein>
    <submittedName>
        <fullName evidence="6">GntR family transcriptional regulator</fullName>
    </submittedName>
</protein>
<keyword evidence="1" id="KW-0805">Transcription regulation</keyword>
<dbReference type="PANTHER" id="PTHR43537">
    <property type="entry name" value="TRANSCRIPTIONAL REGULATOR, GNTR FAMILY"/>
    <property type="match status" value="1"/>
</dbReference>
<dbReference type="AlphaFoldDB" id="A0A8J2VBZ5"/>
<dbReference type="SUPFAM" id="SSF46785">
    <property type="entry name" value="Winged helix' DNA-binding domain"/>
    <property type="match status" value="1"/>
</dbReference>
<gene>
    <name evidence="6" type="ORF">GCM10011571_18860</name>
</gene>
<dbReference type="GO" id="GO:0003700">
    <property type="term" value="F:DNA-binding transcription factor activity"/>
    <property type="evidence" value="ECO:0007669"/>
    <property type="project" value="InterPro"/>
</dbReference>
<dbReference type="Gene3D" id="1.10.10.10">
    <property type="entry name" value="Winged helix-like DNA-binding domain superfamily/Winged helix DNA-binding domain"/>
    <property type="match status" value="1"/>
</dbReference>
<evidence type="ECO:0000256" key="4">
    <source>
        <dbReference type="SAM" id="Coils"/>
    </source>
</evidence>
<dbReference type="Proteomes" id="UP000625210">
    <property type="component" value="Unassembled WGS sequence"/>
</dbReference>
<dbReference type="Pfam" id="PF07729">
    <property type="entry name" value="FCD"/>
    <property type="match status" value="1"/>
</dbReference>
<evidence type="ECO:0000313" key="6">
    <source>
        <dbReference type="EMBL" id="GGE17390.1"/>
    </source>
</evidence>
<dbReference type="SMART" id="SM00895">
    <property type="entry name" value="FCD"/>
    <property type="match status" value="1"/>
</dbReference>
<evidence type="ECO:0000313" key="7">
    <source>
        <dbReference type="Proteomes" id="UP000625210"/>
    </source>
</evidence>
<dbReference type="InterPro" id="IPR011711">
    <property type="entry name" value="GntR_C"/>
</dbReference>
<dbReference type="InterPro" id="IPR000524">
    <property type="entry name" value="Tscrpt_reg_HTH_GntR"/>
</dbReference>
<keyword evidence="4" id="KW-0175">Coiled coil</keyword>
<dbReference type="GO" id="GO:0003677">
    <property type="term" value="F:DNA binding"/>
    <property type="evidence" value="ECO:0007669"/>
    <property type="project" value="UniProtKB-KW"/>
</dbReference>
<dbReference type="PANTHER" id="PTHR43537:SF5">
    <property type="entry name" value="UXU OPERON TRANSCRIPTIONAL REGULATOR"/>
    <property type="match status" value="1"/>
</dbReference>
<evidence type="ECO:0000256" key="1">
    <source>
        <dbReference type="ARBA" id="ARBA00023015"/>
    </source>
</evidence>
<dbReference type="Pfam" id="PF00392">
    <property type="entry name" value="GntR"/>
    <property type="match status" value="1"/>
</dbReference>
<dbReference type="PRINTS" id="PR00035">
    <property type="entry name" value="HTHGNTR"/>
</dbReference>
<reference evidence="6" key="1">
    <citation type="journal article" date="2014" name="Int. J. Syst. Evol. Microbiol.">
        <title>Complete genome sequence of Corynebacterium casei LMG S-19264T (=DSM 44701T), isolated from a smear-ripened cheese.</title>
        <authorList>
            <consortium name="US DOE Joint Genome Institute (JGI-PGF)"/>
            <person name="Walter F."/>
            <person name="Albersmeier A."/>
            <person name="Kalinowski J."/>
            <person name="Ruckert C."/>
        </authorList>
    </citation>
    <scope>NUCLEOTIDE SEQUENCE</scope>
    <source>
        <strain evidence="6">CGMCC 1.15179</strain>
    </source>
</reference>
<feature type="coiled-coil region" evidence="4">
    <location>
        <begin position="115"/>
        <end position="142"/>
    </location>
</feature>
<keyword evidence="7" id="KW-1185">Reference proteome</keyword>
<evidence type="ECO:0000256" key="3">
    <source>
        <dbReference type="ARBA" id="ARBA00023163"/>
    </source>
</evidence>
<keyword evidence="2" id="KW-0238">DNA-binding</keyword>
<dbReference type="SUPFAM" id="SSF48008">
    <property type="entry name" value="GntR ligand-binding domain-like"/>
    <property type="match status" value="1"/>
</dbReference>
<name>A0A8J2VBZ5_9BACL</name>
<dbReference type="EMBL" id="BMHQ01000006">
    <property type="protein sequence ID" value="GGE17390.1"/>
    <property type="molecule type" value="Genomic_DNA"/>
</dbReference>
<dbReference type="SMART" id="SM00345">
    <property type="entry name" value="HTH_GNTR"/>
    <property type="match status" value="1"/>
</dbReference>
<dbReference type="InterPro" id="IPR008920">
    <property type="entry name" value="TF_FadR/GntR_C"/>
</dbReference>
<dbReference type="Gene3D" id="1.20.120.530">
    <property type="entry name" value="GntR ligand-binding domain-like"/>
    <property type="match status" value="1"/>
</dbReference>
<dbReference type="InterPro" id="IPR036388">
    <property type="entry name" value="WH-like_DNA-bd_sf"/>
</dbReference>
<sequence>MFPEAGSNKFQTILRGIHQIIESDGLQPGDRLPSERELVSRLQAGRSSVREALRALELLGIIKTRRGEGTFLQPRNTHHLVDLLAFYILRDPPSRRNLWEIRVLLEVAAAGKAAVLSDKKEIKELEHQLNQMESLVKKGETLNAADTEFHRRVVEASKNDLMLRIWHPVHQLIHAVQTEPMDREKALQVLEEHRGIYTAIRSGRREQAESRMRSHLLKESPLNTD</sequence>
<proteinExistence type="predicted"/>
<accession>A0A8J2VBZ5</accession>
<comment type="caution">
    <text evidence="6">The sequence shown here is derived from an EMBL/GenBank/DDBJ whole genome shotgun (WGS) entry which is preliminary data.</text>
</comment>
<dbReference type="InterPro" id="IPR036390">
    <property type="entry name" value="WH_DNA-bd_sf"/>
</dbReference>
<dbReference type="CDD" id="cd07377">
    <property type="entry name" value="WHTH_GntR"/>
    <property type="match status" value="1"/>
</dbReference>
<evidence type="ECO:0000259" key="5">
    <source>
        <dbReference type="PROSITE" id="PS50949"/>
    </source>
</evidence>